<dbReference type="PATRIC" id="fig|42234.21.peg.2882"/>
<dbReference type="AlphaFoldDB" id="A0A0L0KCY9"/>
<gene>
    <name evidence="1" type="ORF">IQ63_13975</name>
</gene>
<accession>A0A0L0KCY9</accession>
<organism evidence="1 2">
    <name type="scientific">Streptomyces acidiscabies</name>
    <dbReference type="NCBI Taxonomy" id="42234"/>
    <lineage>
        <taxon>Bacteria</taxon>
        <taxon>Bacillati</taxon>
        <taxon>Actinomycetota</taxon>
        <taxon>Actinomycetes</taxon>
        <taxon>Kitasatosporales</taxon>
        <taxon>Streptomycetaceae</taxon>
        <taxon>Streptomyces</taxon>
    </lineage>
</organism>
<evidence type="ECO:0000313" key="1">
    <source>
        <dbReference type="EMBL" id="KND35683.1"/>
    </source>
</evidence>
<protein>
    <submittedName>
        <fullName evidence="1">Uncharacterized protein</fullName>
    </submittedName>
</protein>
<sequence>MSDDVSLPMTVEVHGVFRLHPWVEQVNLEHDLDEDLFSLAIKRAASYGWSSAFIGGMSELGGTRWGHADAGNDWSQDGRSRRVAWLTVYPTVGMARQHLPVLPMTRVMVDALHRMGDVTFTALCSRVPLRLAVDTGFDLRSDADWYALSSPAARTDVAVSVEAGADVDPVRAREGIARRGHGRLRVTPGAEGSAYTVSTPEWTPDAAAWITEVVVDTLRADGVTGEAAITVSAR</sequence>
<reference evidence="2" key="1">
    <citation type="submission" date="2014-07" db="EMBL/GenBank/DDBJ databases">
        <title>Genome sequencing of plant-pathogenic Streptomyces species.</title>
        <authorList>
            <person name="Harrison J."/>
            <person name="Sapp M."/>
            <person name="Thwaites R."/>
            <person name="Studholme D.J."/>
        </authorList>
    </citation>
    <scope>NUCLEOTIDE SEQUENCE [LARGE SCALE GENOMIC DNA]</scope>
    <source>
        <strain evidence="2">NCPPB 4445</strain>
    </source>
</reference>
<proteinExistence type="predicted"/>
<dbReference type="Proteomes" id="UP000037151">
    <property type="component" value="Unassembled WGS sequence"/>
</dbReference>
<comment type="caution">
    <text evidence="1">The sequence shown here is derived from an EMBL/GenBank/DDBJ whole genome shotgun (WGS) entry which is preliminary data.</text>
</comment>
<dbReference type="EMBL" id="JPPY01000088">
    <property type="protein sequence ID" value="KND35683.1"/>
    <property type="molecule type" value="Genomic_DNA"/>
</dbReference>
<evidence type="ECO:0000313" key="2">
    <source>
        <dbReference type="Proteomes" id="UP000037151"/>
    </source>
</evidence>
<dbReference type="OrthoDB" id="4306290at2"/>
<dbReference type="RefSeq" id="WP_107085508.1">
    <property type="nucleotide sequence ID" value="NZ_KQ257816.1"/>
</dbReference>
<name>A0A0L0KCY9_9ACTN</name>